<protein>
    <recommendedName>
        <fullName evidence="6">T9SS type A sorting domain-containing protein</fullName>
    </recommendedName>
</protein>
<organism evidence="4 5">
    <name type="scientific">Hymenobacter aranciens</name>
    <dbReference type="NCBI Taxonomy" id="3063996"/>
    <lineage>
        <taxon>Bacteria</taxon>
        <taxon>Pseudomonadati</taxon>
        <taxon>Bacteroidota</taxon>
        <taxon>Cytophagia</taxon>
        <taxon>Cytophagales</taxon>
        <taxon>Hymenobacteraceae</taxon>
        <taxon>Hymenobacter</taxon>
    </lineage>
</organism>
<evidence type="ECO:0000313" key="5">
    <source>
        <dbReference type="Proteomes" id="UP001176429"/>
    </source>
</evidence>
<dbReference type="Proteomes" id="UP001176429">
    <property type="component" value="Unassembled WGS sequence"/>
</dbReference>
<name>A0ABT9BBX2_9BACT</name>
<dbReference type="NCBIfam" id="TIGR02608">
    <property type="entry name" value="delta_60_rpt"/>
    <property type="match status" value="14"/>
</dbReference>
<gene>
    <name evidence="4" type="ORF">Q5H93_13160</name>
</gene>
<feature type="signal peptide" evidence="3">
    <location>
        <begin position="1"/>
        <end position="21"/>
    </location>
</feature>
<dbReference type="Gene3D" id="2.80.10.50">
    <property type="match status" value="8"/>
</dbReference>
<dbReference type="EMBL" id="JAUQSY010000008">
    <property type="protein sequence ID" value="MDO7875687.1"/>
    <property type="molecule type" value="Genomic_DNA"/>
</dbReference>
<keyword evidence="3" id="KW-0732">Signal</keyword>
<comment type="caution">
    <text evidence="4">The sequence shown here is derived from an EMBL/GenBank/DDBJ whole genome shotgun (WGS) entry which is preliminary data.</text>
</comment>
<dbReference type="Pfam" id="PF17164">
    <property type="entry name" value="DUF5122"/>
    <property type="match status" value="14"/>
</dbReference>
<dbReference type="PANTHER" id="PTHR19848">
    <property type="entry name" value="WD40 REPEAT PROTEIN"/>
    <property type="match status" value="1"/>
</dbReference>
<evidence type="ECO:0000313" key="4">
    <source>
        <dbReference type="EMBL" id="MDO7875687.1"/>
    </source>
</evidence>
<keyword evidence="2" id="KW-0677">Repeat</keyword>
<dbReference type="RefSeq" id="WP_305007006.1">
    <property type="nucleotide sequence ID" value="NZ_JAUQSY010000008.1"/>
</dbReference>
<keyword evidence="1" id="KW-0853">WD repeat</keyword>
<evidence type="ECO:0000256" key="3">
    <source>
        <dbReference type="SAM" id="SignalP"/>
    </source>
</evidence>
<proteinExistence type="predicted"/>
<reference evidence="4" key="1">
    <citation type="submission" date="2023-07" db="EMBL/GenBank/DDBJ databases">
        <authorList>
            <person name="Kim M.K."/>
        </authorList>
    </citation>
    <scope>NUCLEOTIDE SEQUENCE</scope>
    <source>
        <strain evidence="4">ASUV-10-1</strain>
    </source>
</reference>
<dbReference type="PANTHER" id="PTHR19848:SF8">
    <property type="entry name" value="F-BOX AND WD REPEAT DOMAIN CONTAINING 7"/>
    <property type="match status" value="1"/>
</dbReference>
<evidence type="ECO:0000256" key="1">
    <source>
        <dbReference type="ARBA" id="ARBA00022574"/>
    </source>
</evidence>
<dbReference type="SUPFAM" id="SSF63829">
    <property type="entry name" value="Calcium-dependent phosphotriesterase"/>
    <property type="match status" value="3"/>
</dbReference>
<dbReference type="InterPro" id="IPR013431">
    <property type="entry name" value="Delta_60_rpt"/>
</dbReference>
<keyword evidence="5" id="KW-1185">Reference proteome</keyword>
<feature type="chain" id="PRO_5046706044" description="T9SS type A sorting domain-containing protein" evidence="3">
    <location>
        <begin position="22"/>
        <end position="1510"/>
    </location>
</feature>
<evidence type="ECO:0008006" key="6">
    <source>
        <dbReference type="Google" id="ProtNLM"/>
    </source>
</evidence>
<sequence length="1510" mass="154024">MLRLVCLVLALLGATARPATAQAPCNATTVSVSPAGPLTLCPGSSTTLTATASTAGFSAAGVGFNGVVNAVVQQPDGKLLVGGNFTSYNGATDAPNYVLRLLADGTLDPTFNYTPTSVTTGPNSQVWALALQADGKVLVGGDFLSYNGATDAPNYLLRLNADGSLDQTFNYTAGSTTTGANTSVRVLALQPDGKLLVGGQFTSYNVAIDAPNRLLRLHANGSLDQTFNYTAGSTTTGFTDGVFSLALQPDGKVLVGGDFTTYNEATDAPDNVLRLLPDGSLDQTFNYTAGSATTGANGTVWALALQPDGKVLVGGSFTSYNGLTGAPNNLLRLNASGSLDQTFNYTAGNISTGATLSSATNASVVYALALLPNGTVLAGGAFDTYNGNGAAPNSLLRLSATGSLDTSFNYTASNSTTGLGPVVSNTSGAAYALVLQPNGQVLVAGSFTSYNANAAAPDHLLRVNADGSLDTTPTTPTGATFSWLPGGQPGPTLAVTAPGRYRPVATLDGCASYGPEVVVSAPPLVQVRVSPAGPLQTCPGTPTTLTATAVQPGFNAAGTGFNGGVYAVVVQPDGKVLVGGGFTSYNGAADAPNYLLRLNADGSLDTSFNYTAGSTTTGADNAVWTLALQPDGKVLAGGFFTSYNGATDAPDRLLRLNADGSLDQTFNYTAGSTTPGYNNTVFALALQPDGRVLVGGQFTTYNGVADAPNYVLRLNANGSLDQTFNYTAGSLTTGPNNVVYALALQPDGRVLVGGSFATYNGVTGAPNNLLRLHANGSLDQTFNYIIGSTTTGLSGTVWALALQPDGQVLVGGSFTGYNAVTAAPNNVLRLSAAGVLDQTFNYTAGSTTTGVDMEVRALALQSDGQVLVGGFFGSYNGVAAAPDRVLRLTATGALDNSFNPLSGSPTSGPNDLVRALALQPDGRVLVGGDFTSYNADAAVPDRLLRLTPTGIPNHVDEALLVADGYDYTFSDGYTTLPGTTYLANAPGSYVASVSGGVVGSCSRVLAAPVVVSYFPSLTISGTSNVIAAGTYCELTLGGSSNATLAGPITVLGALTVARNGTLDLGSFAGPAISGPGSVEVQEGGNLRIRHPEGLAPQGTAAGAIQNTGPRSFGSTGYYYYEGTTPQVTGLGLPASVAGLVLDNPAGLALSQDQAVLGRLTLRQGTLSTGSFMATLGPVATLGETVSPVGRVLGTVQTTRDLSTAGTTETFGGLGLRLTPRSTGGASLPGLTLVRRTTGTSLTGAGSSQSIRRYFDIQPTTDTNLNVDFTFQYRDDELPGGFQESDLTLFKSVSGASGPWAPVRPGTLRDASANTVTVPAIRDFSLWTLGTEAIPLPVELLTFTATAEGRAARLRWRTASERNSATFEVQRSADGAAFAKIGKVAAQGTKADPTSYTFLDSTIPPTHQPTYYRLRQVDLDGTASYSPVRAVMLGGKSQPALYPSPARAGQLLTVTGLPAGTTVTVLDALGRQLLTAPVAADGTARFALPSGLAVGTYVLRSGAQVQRVLVE</sequence>
<evidence type="ECO:0000256" key="2">
    <source>
        <dbReference type="ARBA" id="ARBA00022737"/>
    </source>
</evidence>
<accession>A0ABT9BBX2</accession>